<evidence type="ECO:0000313" key="1">
    <source>
        <dbReference type="EMBL" id="JAI02114.1"/>
    </source>
</evidence>
<name>A0A0E9XK91_ANGAN</name>
<sequence length="58" mass="6610">MAIVSGHNAALYRKDIQARTTPHFNRAYKTLEARRLQSSDVCYMLSALNSVTRTRLPD</sequence>
<protein>
    <submittedName>
        <fullName evidence="1">Uncharacterized protein</fullName>
    </submittedName>
</protein>
<dbReference type="AlphaFoldDB" id="A0A0E9XK91"/>
<accession>A0A0E9XK91</accession>
<dbReference type="EMBL" id="GBXM01006464">
    <property type="protein sequence ID" value="JAI02114.1"/>
    <property type="molecule type" value="Transcribed_RNA"/>
</dbReference>
<reference evidence="1" key="1">
    <citation type="submission" date="2014-11" db="EMBL/GenBank/DDBJ databases">
        <authorList>
            <person name="Amaro Gonzalez C."/>
        </authorList>
    </citation>
    <scope>NUCLEOTIDE SEQUENCE</scope>
</reference>
<organism evidence="1">
    <name type="scientific">Anguilla anguilla</name>
    <name type="common">European freshwater eel</name>
    <name type="synonym">Muraena anguilla</name>
    <dbReference type="NCBI Taxonomy" id="7936"/>
    <lineage>
        <taxon>Eukaryota</taxon>
        <taxon>Metazoa</taxon>
        <taxon>Chordata</taxon>
        <taxon>Craniata</taxon>
        <taxon>Vertebrata</taxon>
        <taxon>Euteleostomi</taxon>
        <taxon>Actinopterygii</taxon>
        <taxon>Neopterygii</taxon>
        <taxon>Teleostei</taxon>
        <taxon>Anguilliformes</taxon>
        <taxon>Anguillidae</taxon>
        <taxon>Anguilla</taxon>
    </lineage>
</organism>
<proteinExistence type="predicted"/>
<reference evidence="1" key="2">
    <citation type="journal article" date="2015" name="Fish Shellfish Immunol.">
        <title>Early steps in the European eel (Anguilla anguilla)-Vibrio vulnificus interaction in the gills: Role of the RtxA13 toxin.</title>
        <authorList>
            <person name="Callol A."/>
            <person name="Pajuelo D."/>
            <person name="Ebbesson L."/>
            <person name="Teles M."/>
            <person name="MacKenzie S."/>
            <person name="Amaro C."/>
        </authorList>
    </citation>
    <scope>NUCLEOTIDE SEQUENCE</scope>
</reference>